<dbReference type="GO" id="GO:0005886">
    <property type="term" value="C:plasma membrane"/>
    <property type="evidence" value="ECO:0007669"/>
    <property type="project" value="TreeGrafter"/>
</dbReference>
<feature type="transmembrane region" description="Helical" evidence="5">
    <location>
        <begin position="240"/>
        <end position="258"/>
    </location>
</feature>
<feature type="transmembrane region" description="Helical" evidence="5">
    <location>
        <begin position="140"/>
        <end position="161"/>
    </location>
</feature>
<keyword evidence="3 5" id="KW-1133">Transmembrane helix</keyword>
<keyword evidence="4 5" id="KW-0472">Membrane</keyword>
<dbReference type="AlphaFoldDB" id="A0A098B4F8"/>
<dbReference type="PATRIC" id="fig|49338.4.peg.3594"/>
<evidence type="ECO:0000256" key="2">
    <source>
        <dbReference type="ARBA" id="ARBA00022692"/>
    </source>
</evidence>
<feature type="transmembrane region" description="Helical" evidence="5">
    <location>
        <begin position="270"/>
        <end position="291"/>
    </location>
</feature>
<feature type="transmembrane region" description="Helical" evidence="5">
    <location>
        <begin position="12"/>
        <end position="33"/>
    </location>
</feature>
<keyword evidence="2 5" id="KW-0812">Transmembrane</keyword>
<organism evidence="6">
    <name type="scientific">Desulfitobacterium hafniense</name>
    <name type="common">Desulfitobacterium frappieri</name>
    <dbReference type="NCBI Taxonomy" id="49338"/>
    <lineage>
        <taxon>Bacteria</taxon>
        <taxon>Bacillati</taxon>
        <taxon>Bacillota</taxon>
        <taxon>Clostridia</taxon>
        <taxon>Eubacteriales</taxon>
        <taxon>Desulfitobacteriaceae</taxon>
        <taxon>Desulfitobacterium</taxon>
    </lineage>
</organism>
<dbReference type="Pfam" id="PF00146">
    <property type="entry name" value="NADHdh"/>
    <property type="match status" value="1"/>
</dbReference>
<comment type="subcellular location">
    <subcellularLocation>
        <location evidence="1">Membrane</location>
        <topology evidence="1">Multi-pass membrane protein</topology>
    </subcellularLocation>
</comment>
<name>A0A098B4F8_DESHA</name>
<feature type="transmembrane region" description="Helical" evidence="5">
    <location>
        <begin position="69"/>
        <end position="95"/>
    </location>
</feature>
<proteinExistence type="predicted"/>
<evidence type="ECO:0000256" key="5">
    <source>
        <dbReference type="SAM" id="Phobius"/>
    </source>
</evidence>
<feature type="transmembrane region" description="Helical" evidence="5">
    <location>
        <begin position="181"/>
        <end position="199"/>
    </location>
</feature>
<reference evidence="6" key="1">
    <citation type="submission" date="2014-07" db="EMBL/GenBank/DDBJ databases">
        <authorList>
            <person name="Hornung V.Bastian."/>
        </authorList>
    </citation>
    <scope>NUCLEOTIDE SEQUENCE</scope>
    <source>
        <strain evidence="6">PCE-S</strain>
    </source>
</reference>
<dbReference type="InterPro" id="IPR052561">
    <property type="entry name" value="ComplexI_Subunit1"/>
</dbReference>
<feature type="transmembrane region" description="Helical" evidence="5">
    <location>
        <begin position="303"/>
        <end position="323"/>
    </location>
</feature>
<evidence type="ECO:0000256" key="4">
    <source>
        <dbReference type="ARBA" id="ARBA00023136"/>
    </source>
</evidence>
<evidence type="ECO:0000313" key="6">
    <source>
        <dbReference type="EMBL" id="CDX03227.1"/>
    </source>
</evidence>
<sequence length="328" mass="35792">MLNFGEWNGGIIFFSMLHLLIFLLAAPLLQGWIKKVKAFWQMRQGPSLFQPYRDLWKYMRKEEVVSEHASWIFLVTPSLVLGSTILAGCVVPGPWGWAPIHSMGSLFWLAASLGLARFFLALAGLDAGGTFGGMGSSREVFVAALVEPGFILSLVVLALMTETTSLMGISAALQGLSIFETPRILALFALFVIVIAELGRIPIDNPDTHLELTMIHEGMLLDYSGPSLGFLTWAEQLKQLLLLQLLAFLILPVNIQVMNSWSGGIPFGILLSHGILQIGFLALLGTFFATLESINVKVRLFRIPNVLAMGLAAAVLALLTLWITKGGI</sequence>
<dbReference type="InterPro" id="IPR001694">
    <property type="entry name" value="NADH_UbQ_OxRdtase_su1/FPO"/>
</dbReference>
<accession>A0A098B4F8</accession>
<dbReference type="PANTHER" id="PTHR43359:SF1">
    <property type="entry name" value="FORMATE HYDROGENLYASE SUBUNIT 4-RELATED"/>
    <property type="match status" value="1"/>
</dbReference>
<evidence type="ECO:0000256" key="3">
    <source>
        <dbReference type="ARBA" id="ARBA00022989"/>
    </source>
</evidence>
<dbReference type="EMBL" id="LK996017">
    <property type="protein sequence ID" value="CDX03227.1"/>
    <property type="molecule type" value="Genomic_DNA"/>
</dbReference>
<dbReference type="PANTHER" id="PTHR43359">
    <property type="entry name" value="FORMATE HYDROGENLYASE SUBUNIT 4"/>
    <property type="match status" value="1"/>
</dbReference>
<dbReference type="RefSeq" id="WP_011460863.1">
    <property type="nucleotide sequence ID" value="NZ_LK996017.1"/>
</dbReference>
<feature type="transmembrane region" description="Helical" evidence="5">
    <location>
        <begin position="107"/>
        <end position="128"/>
    </location>
</feature>
<gene>
    <name evidence="6" type="ORF">DPCES_3341</name>
</gene>
<evidence type="ECO:0000256" key="1">
    <source>
        <dbReference type="ARBA" id="ARBA00004141"/>
    </source>
</evidence>
<protein>
    <submittedName>
        <fullName evidence="6">Hydrogenase-4 component C, HyfC/HycD-like</fullName>
    </submittedName>
</protein>